<keyword evidence="1" id="KW-0175">Coiled coil</keyword>
<evidence type="ECO:0000256" key="2">
    <source>
        <dbReference type="SAM" id="MobiDB-lite"/>
    </source>
</evidence>
<dbReference type="KEGG" id="bcom:BAUCODRAFT_418592"/>
<dbReference type="Proteomes" id="UP000011761">
    <property type="component" value="Unassembled WGS sequence"/>
</dbReference>
<keyword evidence="4" id="KW-1185">Reference proteome</keyword>
<sequence>MCKLQELMASDVNDLVARYPSCLEEPIIAEIFQMFTSAEVSTIPAGLETARSSPGDADRLAREQEELDLQAAIAESLKERDRAEQAMLDQQQAEIAEFYFHQLAGRDDSAIDPALESATAADEGMGDVPTVDQVVEAIPEQGITFTALTQRLNIHRHDRAMLAHLQQELRPYVRMDGQILFPIDGQGGGQPTLPDDDDVRYTVAQAGHRGILFEDLIKVLKVRDLGVDTAKHFRDDILARSVVRFNDEGRMVLGTAPTPAGPASLTDIPTLTPTPSARRSGSPQKKTTPSLPRLVTGEGLDIMTERATESVKGEAASIISPVRFATSHRRLGTEVARIRNGVLAHLRTWWTTFPAPIQGIYPEDFNADERKQLIKYMASFMQGRGLVGKADLPEKDMTDVLLALDFPVAKGRHKTAVRRIVRQLHSDMVQMQKREAKNRLLRVLRRMRK</sequence>
<dbReference type="EMBL" id="KB445553">
    <property type="protein sequence ID" value="EMC98257.1"/>
    <property type="molecule type" value="Genomic_DNA"/>
</dbReference>
<proteinExistence type="predicted"/>
<dbReference type="RefSeq" id="XP_007674969.1">
    <property type="nucleotide sequence ID" value="XM_007676779.1"/>
</dbReference>
<dbReference type="AlphaFoldDB" id="M2LUJ3"/>
<feature type="region of interest" description="Disordered" evidence="2">
    <location>
        <begin position="255"/>
        <end position="294"/>
    </location>
</feature>
<dbReference type="HOGENOM" id="CLU_609680_0_0_1"/>
<dbReference type="InterPro" id="IPR003903">
    <property type="entry name" value="UIM_dom"/>
</dbReference>
<feature type="compositionally biased region" description="Polar residues" evidence="2">
    <location>
        <begin position="267"/>
        <end position="290"/>
    </location>
</feature>
<evidence type="ECO:0000313" key="3">
    <source>
        <dbReference type="EMBL" id="EMC98257.1"/>
    </source>
</evidence>
<feature type="coiled-coil region" evidence="1">
    <location>
        <begin position="60"/>
        <end position="94"/>
    </location>
</feature>
<protein>
    <submittedName>
        <fullName evidence="3">Uncharacterized protein</fullName>
    </submittedName>
</protein>
<accession>M2LUJ3</accession>
<dbReference type="GeneID" id="19114147"/>
<evidence type="ECO:0000256" key="1">
    <source>
        <dbReference type="SAM" id="Coils"/>
    </source>
</evidence>
<name>M2LUJ3_BAUPA</name>
<evidence type="ECO:0000313" key="4">
    <source>
        <dbReference type="Proteomes" id="UP000011761"/>
    </source>
</evidence>
<gene>
    <name evidence="3" type="ORF">BAUCODRAFT_418592</name>
</gene>
<organism evidence="3 4">
    <name type="scientific">Baudoinia panamericana (strain UAMH 10762)</name>
    <name type="common">Angels' share fungus</name>
    <name type="synonym">Baudoinia compniacensis (strain UAMH 10762)</name>
    <dbReference type="NCBI Taxonomy" id="717646"/>
    <lineage>
        <taxon>Eukaryota</taxon>
        <taxon>Fungi</taxon>
        <taxon>Dikarya</taxon>
        <taxon>Ascomycota</taxon>
        <taxon>Pezizomycotina</taxon>
        <taxon>Dothideomycetes</taxon>
        <taxon>Dothideomycetidae</taxon>
        <taxon>Mycosphaerellales</taxon>
        <taxon>Teratosphaeriaceae</taxon>
        <taxon>Baudoinia</taxon>
    </lineage>
</organism>
<dbReference type="PROSITE" id="PS50330">
    <property type="entry name" value="UIM"/>
    <property type="match status" value="1"/>
</dbReference>
<reference evidence="3 4" key="1">
    <citation type="journal article" date="2012" name="PLoS Pathog.">
        <title>Diverse lifestyles and strategies of plant pathogenesis encoded in the genomes of eighteen Dothideomycetes fungi.</title>
        <authorList>
            <person name="Ohm R.A."/>
            <person name="Feau N."/>
            <person name="Henrissat B."/>
            <person name="Schoch C.L."/>
            <person name="Horwitz B.A."/>
            <person name="Barry K.W."/>
            <person name="Condon B.J."/>
            <person name="Copeland A.C."/>
            <person name="Dhillon B."/>
            <person name="Glaser F."/>
            <person name="Hesse C.N."/>
            <person name="Kosti I."/>
            <person name="LaButti K."/>
            <person name="Lindquist E.A."/>
            <person name="Lucas S."/>
            <person name="Salamov A.A."/>
            <person name="Bradshaw R.E."/>
            <person name="Ciuffetti L."/>
            <person name="Hamelin R.C."/>
            <person name="Kema G.H.J."/>
            <person name="Lawrence C."/>
            <person name="Scott J.A."/>
            <person name="Spatafora J.W."/>
            <person name="Turgeon B.G."/>
            <person name="de Wit P.J.G.M."/>
            <person name="Zhong S."/>
            <person name="Goodwin S.B."/>
            <person name="Grigoriev I.V."/>
        </authorList>
    </citation>
    <scope>NUCLEOTIDE SEQUENCE [LARGE SCALE GENOMIC DNA]</scope>
    <source>
        <strain evidence="3 4">UAMH 10762</strain>
    </source>
</reference>